<organism evidence="1 2">
    <name type="scientific">Sclerotinia sclerotiorum (strain ATCC 18683 / 1980 / Ss-1)</name>
    <name type="common">White mold</name>
    <name type="synonym">Whetzelinia sclerotiorum</name>
    <dbReference type="NCBI Taxonomy" id="665079"/>
    <lineage>
        <taxon>Eukaryota</taxon>
        <taxon>Fungi</taxon>
        <taxon>Dikarya</taxon>
        <taxon>Ascomycota</taxon>
        <taxon>Pezizomycotina</taxon>
        <taxon>Leotiomycetes</taxon>
        <taxon>Helotiales</taxon>
        <taxon>Sclerotiniaceae</taxon>
        <taxon>Sclerotinia</taxon>
    </lineage>
</organism>
<name>A0A1D9Q6M7_SCLS1</name>
<dbReference type="VEuPathDB" id="FungiDB:sscle_06g053570"/>
<protein>
    <submittedName>
        <fullName evidence="1">Uncharacterized protein</fullName>
    </submittedName>
</protein>
<gene>
    <name evidence="1" type="ORF">sscle_06g053570</name>
</gene>
<sequence length="55" mass="6134">MVEVEAGNIHDEYPQFNECVPEAVSGASGLPTSLSYLIYPKKVWHQNKTEEVARA</sequence>
<reference evidence="2" key="1">
    <citation type="journal article" date="2017" name="Genome Biol. Evol.">
        <title>The complete genome sequence of the phytopathogenic fungus Sclerotinia sclerotiorum reveals insights into the genome architecture of broad host range pathogens.</title>
        <authorList>
            <person name="Derbyshire M."/>
            <person name="Denton-Giles M."/>
            <person name="Hegedus D."/>
            <person name="Seifbarghy S."/>
            <person name="Rollins J."/>
            <person name="van Kan J."/>
            <person name="Seidl M.F."/>
            <person name="Faino L."/>
            <person name="Mbengue M."/>
            <person name="Navaud O."/>
            <person name="Raffaele S."/>
            <person name="Hammond-Kosack K."/>
            <person name="Heard S."/>
            <person name="Oliver R."/>
        </authorList>
    </citation>
    <scope>NUCLEOTIDE SEQUENCE [LARGE SCALE GENOMIC DNA]</scope>
    <source>
        <strain evidence="2">ATCC 18683 / 1980 / Ss-1</strain>
    </source>
</reference>
<proteinExistence type="predicted"/>
<dbReference type="Proteomes" id="UP000177798">
    <property type="component" value="Chromosome 6"/>
</dbReference>
<accession>A0A1D9Q6M7</accession>
<dbReference type="AlphaFoldDB" id="A0A1D9Q6M7"/>
<dbReference type="EMBL" id="CP017819">
    <property type="protein sequence ID" value="APA10587.1"/>
    <property type="molecule type" value="Genomic_DNA"/>
</dbReference>
<dbReference type="RefSeq" id="XP_001586617.1">
    <property type="nucleotide sequence ID" value="XM_001586567.1"/>
</dbReference>
<dbReference type="KEGG" id="ssl:SS1G_12604"/>
<evidence type="ECO:0000313" key="2">
    <source>
        <dbReference type="Proteomes" id="UP000177798"/>
    </source>
</evidence>
<evidence type="ECO:0000313" key="1">
    <source>
        <dbReference type="EMBL" id="APA10587.1"/>
    </source>
</evidence>